<dbReference type="EMBL" id="CP092867">
    <property type="protein sequence ID" value="UYV67272.1"/>
    <property type="molecule type" value="Genomic_DNA"/>
</dbReference>
<feature type="domain" description="BTB" evidence="5">
    <location>
        <begin position="43"/>
        <end position="117"/>
    </location>
</feature>
<name>A0ABY6KEM0_9ARAC</name>
<dbReference type="Gene3D" id="2.120.10.80">
    <property type="entry name" value="Kelch-type beta propeller"/>
    <property type="match status" value="1"/>
</dbReference>
<keyword evidence="3" id="KW-0009">Actin-binding</keyword>
<reference evidence="6 7" key="1">
    <citation type="submission" date="2022-01" db="EMBL/GenBank/DDBJ databases">
        <title>A chromosomal length assembly of Cordylochernes scorpioides.</title>
        <authorList>
            <person name="Zeh D."/>
            <person name="Zeh J."/>
        </authorList>
    </citation>
    <scope>NUCLEOTIDE SEQUENCE [LARGE SCALE GENOMIC DNA]</scope>
    <source>
        <strain evidence="6">IN4F17</strain>
        <tissue evidence="6">Whole Body</tissue>
    </source>
</reference>
<evidence type="ECO:0000313" key="6">
    <source>
        <dbReference type="EMBL" id="UYV67272.1"/>
    </source>
</evidence>
<dbReference type="PANTHER" id="PTHR24412:SF441">
    <property type="entry name" value="KELCH-LIKE PROTEIN 28"/>
    <property type="match status" value="1"/>
</dbReference>
<dbReference type="Pfam" id="PF00651">
    <property type="entry name" value="BTB"/>
    <property type="match status" value="1"/>
</dbReference>
<dbReference type="Proteomes" id="UP001235939">
    <property type="component" value="Chromosome 05"/>
</dbReference>
<dbReference type="SMART" id="SM00612">
    <property type="entry name" value="Kelch"/>
    <property type="match status" value="5"/>
</dbReference>
<proteinExistence type="predicted"/>
<dbReference type="PRINTS" id="PR00501">
    <property type="entry name" value="KELCHREPEAT"/>
</dbReference>
<dbReference type="CDD" id="cd18306">
    <property type="entry name" value="BTB_POZ_NS1BP"/>
    <property type="match status" value="1"/>
</dbReference>
<evidence type="ECO:0000256" key="4">
    <source>
        <dbReference type="SAM" id="MobiDB-lite"/>
    </source>
</evidence>
<dbReference type="SMART" id="SM00225">
    <property type="entry name" value="BTB"/>
    <property type="match status" value="1"/>
</dbReference>
<dbReference type="PROSITE" id="PS50097">
    <property type="entry name" value="BTB"/>
    <property type="match status" value="1"/>
</dbReference>
<dbReference type="InterPro" id="IPR011043">
    <property type="entry name" value="Gal_Oxase/kelch_b-propeller"/>
</dbReference>
<keyword evidence="7" id="KW-1185">Reference proteome</keyword>
<dbReference type="Gene3D" id="3.30.710.10">
    <property type="entry name" value="Potassium Channel Kv1.1, Chain A"/>
    <property type="match status" value="1"/>
</dbReference>
<evidence type="ECO:0000256" key="2">
    <source>
        <dbReference type="ARBA" id="ARBA00022737"/>
    </source>
</evidence>
<gene>
    <name evidence="6" type="ORF">LAZ67_5000101</name>
</gene>
<dbReference type="PANTHER" id="PTHR24412">
    <property type="entry name" value="KELCH PROTEIN"/>
    <property type="match status" value="1"/>
</dbReference>
<organism evidence="6 7">
    <name type="scientific">Cordylochernes scorpioides</name>
    <dbReference type="NCBI Taxonomy" id="51811"/>
    <lineage>
        <taxon>Eukaryota</taxon>
        <taxon>Metazoa</taxon>
        <taxon>Ecdysozoa</taxon>
        <taxon>Arthropoda</taxon>
        <taxon>Chelicerata</taxon>
        <taxon>Arachnida</taxon>
        <taxon>Pseudoscorpiones</taxon>
        <taxon>Cheliferoidea</taxon>
        <taxon>Chernetidae</taxon>
        <taxon>Cordylochernes</taxon>
    </lineage>
</organism>
<dbReference type="SUPFAM" id="SSF50965">
    <property type="entry name" value="Galactose oxidase, central domain"/>
    <property type="match status" value="1"/>
</dbReference>
<dbReference type="SUPFAM" id="SSF54695">
    <property type="entry name" value="POZ domain"/>
    <property type="match status" value="1"/>
</dbReference>
<evidence type="ECO:0000256" key="3">
    <source>
        <dbReference type="ARBA" id="ARBA00023203"/>
    </source>
</evidence>
<evidence type="ECO:0000259" key="5">
    <source>
        <dbReference type="PROSITE" id="PS50097"/>
    </source>
</evidence>
<dbReference type="InterPro" id="IPR006652">
    <property type="entry name" value="Kelch_1"/>
</dbReference>
<protein>
    <submittedName>
        <fullName evidence="6">IVNS1ABP</fullName>
    </submittedName>
</protein>
<dbReference type="Pfam" id="PF24681">
    <property type="entry name" value="Kelch_KLHDC2_KLHL20_DRC7"/>
    <property type="match status" value="1"/>
</dbReference>
<dbReference type="InterPro" id="IPR000210">
    <property type="entry name" value="BTB/POZ_dom"/>
</dbReference>
<feature type="region of interest" description="Disordered" evidence="4">
    <location>
        <begin position="424"/>
        <end position="451"/>
    </location>
</feature>
<sequence>MATTNGMVNGFTHESGCFLYQDTELLPQVFSNLNKLRKNRQFCDVIFQIGKGAEVHEVAAHKAVLASASPYLLDLLTREQGGSQGPSLPVKLGPNFELEAFEALVDYCYTGRLQAPSSQVHHLFTTAHRLKLGHASRKCGDYLVSNLQPSNCIFSEAAGHFLHHPTGLSGPCGSLHCHPGHVFSPLAPWGLPSSRASCWCAVAMTGEKCLKTVEVYDTDNNTWTMLKPMRVPRGRFDITVVDDKVYAIGGSDGTTELSSAEFYDPRTDEWAKLPPSPIVRSNAGRNQCGVAAMNGALYAVGGCEAWNCLNSVEKYSLSTGTWSYLAPMATPRRGCGVVPYHGKLYVIGGHDGVYSLCTTEIYDPETDTWSPGPSLTSCRANVGVAVVRDRLYAVGGFNGKAFLNTIEFLDPHLNEWTTFVPGDQPRNGCFTSQPPPLENGTSNNNHHNEVA</sequence>
<keyword evidence="2" id="KW-0677">Repeat</keyword>
<dbReference type="InterPro" id="IPR011333">
    <property type="entry name" value="SKP1/BTB/POZ_sf"/>
</dbReference>
<dbReference type="InterPro" id="IPR015915">
    <property type="entry name" value="Kelch-typ_b-propeller"/>
</dbReference>
<accession>A0ABY6KEM0</accession>
<evidence type="ECO:0000313" key="7">
    <source>
        <dbReference type="Proteomes" id="UP001235939"/>
    </source>
</evidence>
<evidence type="ECO:0000256" key="1">
    <source>
        <dbReference type="ARBA" id="ARBA00022441"/>
    </source>
</evidence>
<dbReference type="Pfam" id="PF01344">
    <property type="entry name" value="Kelch_1"/>
    <property type="match status" value="1"/>
</dbReference>
<keyword evidence="1" id="KW-0880">Kelch repeat</keyword>